<proteinExistence type="predicted"/>
<dbReference type="EMBL" id="JAGFNZ010000004">
    <property type="protein sequence ID" value="MBW7573466.1"/>
    <property type="molecule type" value="Genomic_DNA"/>
</dbReference>
<gene>
    <name evidence="2" type="ORF">J5W02_11660</name>
</gene>
<dbReference type="Proteomes" id="UP000719942">
    <property type="component" value="Unassembled WGS sequence"/>
</dbReference>
<sequence>MNAVREWSAAICMAALVAAMLQGLVPNGSMERMVKFVIGAFVICALIVPLAKIAPKISMSFQEDAGSPANSQLEKTVEKQYSAAAQESITNLVVTELNNINIKCKNVNVIMDTNEDGSISINKVVVILAKGYGADCEKASAQLEKTLGLKMEVSSDESE</sequence>
<keyword evidence="1" id="KW-0472">Membrane</keyword>
<comment type="caution">
    <text evidence="2">The sequence shown here is derived from an EMBL/GenBank/DDBJ whole genome shotgun (WGS) entry which is preliminary data.</text>
</comment>
<feature type="transmembrane region" description="Helical" evidence="1">
    <location>
        <begin position="33"/>
        <end position="51"/>
    </location>
</feature>
<name>A0ABS7DSC7_9FIRM</name>
<dbReference type="InterPro" id="IPR014245">
    <property type="entry name" value="Spore_III_AF"/>
</dbReference>
<keyword evidence="3" id="KW-1185">Reference proteome</keyword>
<evidence type="ECO:0000313" key="3">
    <source>
        <dbReference type="Proteomes" id="UP000719942"/>
    </source>
</evidence>
<keyword evidence="1" id="KW-0812">Transmembrane</keyword>
<evidence type="ECO:0000256" key="1">
    <source>
        <dbReference type="SAM" id="Phobius"/>
    </source>
</evidence>
<accession>A0ABS7DSC7</accession>
<evidence type="ECO:0000313" key="2">
    <source>
        <dbReference type="EMBL" id="MBW7573466.1"/>
    </source>
</evidence>
<organism evidence="2 3">
    <name type="scientific">Caproiciproducens faecalis</name>
    <dbReference type="NCBI Taxonomy" id="2820301"/>
    <lineage>
        <taxon>Bacteria</taxon>
        <taxon>Bacillati</taxon>
        <taxon>Bacillota</taxon>
        <taxon>Clostridia</taxon>
        <taxon>Eubacteriales</taxon>
        <taxon>Acutalibacteraceae</taxon>
        <taxon>Caproiciproducens</taxon>
    </lineage>
</organism>
<keyword evidence="1" id="KW-1133">Transmembrane helix</keyword>
<reference evidence="2 3" key="1">
    <citation type="submission" date="2021-03" db="EMBL/GenBank/DDBJ databases">
        <title>Caproiciproducens sp. nov. isolated from feces of cow.</title>
        <authorList>
            <person name="Choi J.-Y."/>
        </authorList>
    </citation>
    <scope>NUCLEOTIDE SEQUENCE [LARGE SCALE GENOMIC DNA]</scope>
    <source>
        <strain evidence="2 3">AGMB10547</strain>
    </source>
</reference>
<dbReference type="Pfam" id="PF09581">
    <property type="entry name" value="Spore_III_AF"/>
    <property type="match status" value="1"/>
</dbReference>
<dbReference type="RefSeq" id="WP_219965859.1">
    <property type="nucleotide sequence ID" value="NZ_JAGFNZ010000004.1"/>
</dbReference>
<protein>
    <submittedName>
        <fullName evidence="2">Stage III sporulation protein AF</fullName>
    </submittedName>
</protein>